<accession>A0A9R1VRS0</accession>
<dbReference type="Proteomes" id="UP000235145">
    <property type="component" value="Unassembled WGS sequence"/>
</dbReference>
<gene>
    <name evidence="1" type="ORF">LSAT_V11C400223410</name>
</gene>
<dbReference type="EMBL" id="NBSK02000004">
    <property type="protein sequence ID" value="KAJ0210284.1"/>
    <property type="molecule type" value="Genomic_DNA"/>
</dbReference>
<name>A0A9R1VRS0_LACSA</name>
<proteinExistence type="predicted"/>
<protein>
    <submittedName>
        <fullName evidence="1">Uncharacterized protein</fullName>
    </submittedName>
</protein>
<evidence type="ECO:0000313" key="1">
    <source>
        <dbReference type="EMBL" id="KAJ0210284.1"/>
    </source>
</evidence>
<evidence type="ECO:0000313" key="2">
    <source>
        <dbReference type="Proteomes" id="UP000235145"/>
    </source>
</evidence>
<dbReference type="PANTHER" id="PTHR47481">
    <property type="match status" value="1"/>
</dbReference>
<sequence>MVGNHISPQAKPPPSVHSSSIAIEAENAKVTSEYEILSRLDSIVFQWIYCIISNDLLHTILKPNTTFSQVWQALETICQDNQSARVVYLDNKFVSTCLDHHPNISYDYQPMKMLEDQLAIVGNLMSIQKHVLQFD</sequence>
<keyword evidence="2" id="KW-1185">Reference proteome</keyword>
<organism evidence="1 2">
    <name type="scientific">Lactuca sativa</name>
    <name type="common">Garden lettuce</name>
    <dbReference type="NCBI Taxonomy" id="4236"/>
    <lineage>
        <taxon>Eukaryota</taxon>
        <taxon>Viridiplantae</taxon>
        <taxon>Streptophyta</taxon>
        <taxon>Embryophyta</taxon>
        <taxon>Tracheophyta</taxon>
        <taxon>Spermatophyta</taxon>
        <taxon>Magnoliopsida</taxon>
        <taxon>eudicotyledons</taxon>
        <taxon>Gunneridae</taxon>
        <taxon>Pentapetalae</taxon>
        <taxon>asterids</taxon>
        <taxon>campanulids</taxon>
        <taxon>Asterales</taxon>
        <taxon>Asteraceae</taxon>
        <taxon>Cichorioideae</taxon>
        <taxon>Cichorieae</taxon>
        <taxon>Lactucinae</taxon>
        <taxon>Lactuca</taxon>
    </lineage>
</organism>
<reference evidence="1 2" key="1">
    <citation type="journal article" date="2017" name="Nat. Commun.">
        <title>Genome assembly with in vitro proximity ligation data and whole-genome triplication in lettuce.</title>
        <authorList>
            <person name="Reyes-Chin-Wo S."/>
            <person name="Wang Z."/>
            <person name="Yang X."/>
            <person name="Kozik A."/>
            <person name="Arikit S."/>
            <person name="Song C."/>
            <person name="Xia L."/>
            <person name="Froenicke L."/>
            <person name="Lavelle D.O."/>
            <person name="Truco M.J."/>
            <person name="Xia R."/>
            <person name="Zhu S."/>
            <person name="Xu C."/>
            <person name="Xu H."/>
            <person name="Xu X."/>
            <person name="Cox K."/>
            <person name="Korf I."/>
            <person name="Meyers B.C."/>
            <person name="Michelmore R.W."/>
        </authorList>
    </citation>
    <scope>NUCLEOTIDE SEQUENCE [LARGE SCALE GENOMIC DNA]</scope>
    <source>
        <strain evidence="2">cv. Salinas</strain>
        <tissue evidence="1">Seedlings</tissue>
    </source>
</reference>
<comment type="caution">
    <text evidence="1">The sequence shown here is derived from an EMBL/GenBank/DDBJ whole genome shotgun (WGS) entry which is preliminary data.</text>
</comment>
<dbReference type="PANTHER" id="PTHR47481:SF38">
    <property type="entry name" value="POU DOMAIN, CLASS 4, TRANSCRIPTION FACTOR 1-LIKE"/>
    <property type="match status" value="1"/>
</dbReference>
<dbReference type="AlphaFoldDB" id="A0A9R1VRS0"/>